<dbReference type="EMBL" id="CM031813">
    <property type="protein sequence ID" value="KAG6652966.1"/>
    <property type="molecule type" value="Genomic_DNA"/>
</dbReference>
<gene>
    <name evidence="3" type="ORF">CIPAW_05G042400</name>
</gene>
<evidence type="ECO:0000256" key="1">
    <source>
        <dbReference type="SAM" id="MobiDB-lite"/>
    </source>
</evidence>
<proteinExistence type="predicted"/>
<feature type="compositionally biased region" description="Polar residues" evidence="1">
    <location>
        <begin position="419"/>
        <end position="431"/>
    </location>
</feature>
<dbReference type="Proteomes" id="UP000811609">
    <property type="component" value="Chromosome 5"/>
</dbReference>
<feature type="region of interest" description="Disordered" evidence="1">
    <location>
        <begin position="411"/>
        <end position="441"/>
    </location>
</feature>
<keyword evidence="4" id="KW-1185">Reference proteome</keyword>
<feature type="compositionally biased region" description="Polar residues" evidence="1">
    <location>
        <begin position="87"/>
        <end position="99"/>
    </location>
</feature>
<feature type="compositionally biased region" description="Polar residues" evidence="1">
    <location>
        <begin position="350"/>
        <end position="361"/>
    </location>
</feature>
<feature type="chain" id="PRO_5035805813" evidence="2">
    <location>
        <begin position="22"/>
        <end position="626"/>
    </location>
</feature>
<organism evidence="3 4">
    <name type="scientific">Carya illinoinensis</name>
    <name type="common">Pecan</name>
    <dbReference type="NCBI Taxonomy" id="32201"/>
    <lineage>
        <taxon>Eukaryota</taxon>
        <taxon>Viridiplantae</taxon>
        <taxon>Streptophyta</taxon>
        <taxon>Embryophyta</taxon>
        <taxon>Tracheophyta</taxon>
        <taxon>Spermatophyta</taxon>
        <taxon>Magnoliopsida</taxon>
        <taxon>eudicotyledons</taxon>
        <taxon>Gunneridae</taxon>
        <taxon>Pentapetalae</taxon>
        <taxon>rosids</taxon>
        <taxon>fabids</taxon>
        <taxon>Fagales</taxon>
        <taxon>Juglandaceae</taxon>
        <taxon>Carya</taxon>
    </lineage>
</organism>
<evidence type="ECO:0000313" key="4">
    <source>
        <dbReference type="Proteomes" id="UP000811609"/>
    </source>
</evidence>
<name>A0A8T1QEG7_CARIL</name>
<dbReference type="AlphaFoldDB" id="A0A8T1QEG7"/>
<reference evidence="3" key="1">
    <citation type="submission" date="2020-12" db="EMBL/GenBank/DDBJ databases">
        <title>WGS assembly of Carya illinoinensis cv. Pawnee.</title>
        <authorList>
            <person name="Platts A."/>
            <person name="Shu S."/>
            <person name="Wright S."/>
            <person name="Barry K."/>
            <person name="Edger P."/>
            <person name="Pires J.C."/>
            <person name="Schmutz J."/>
        </authorList>
    </citation>
    <scope>NUCLEOTIDE SEQUENCE</scope>
    <source>
        <tissue evidence="3">Leaf</tissue>
    </source>
</reference>
<feature type="region of interest" description="Disordered" evidence="1">
    <location>
        <begin position="87"/>
        <end position="108"/>
    </location>
</feature>
<keyword evidence="2" id="KW-0732">Signal</keyword>
<sequence length="626" mass="67399">MTTMTWPICCLLVAVMDRSEPALVPEWLKSSANVTGGGGTNHQFSSSALHSDDHAISKHARNVSSMSGCDHDPGHLFASDQATSFNFHGSPSGNSSVHTRSYSSYGRSYRNRDGEDIVGYRDQDKLVLGDHRQHDYSDPPDSILPNRFEKDMLQCSQSMITEKHGDTWPRKVAGYSNNAKSKHRSTDGLLRVSSVVSSSIKSAFERDFPSLVAEERQSGSEMGRISSSSLNTVIQSLPIGNLSVTGCDGWKSALVEVPVIAGSNCTGAVLAQQTIHESSASLSPSAETGLNMAETLAQGTPRTPSQLSFGTQRLEELAVKQSRQLIPMTPSTPKALVPSPSEKSKPKIGQQHTFSSHTVNKTPRGGYAKSDVTKIPVGNLRVLNPSRELKGISATSKDSLSPTVNSPFGLTPSAAASAPSRNLRNNLSPTSVECRPTASRTTVDKKTLSQAQSRNDFFKNLSRKNSSANHSSVIPDPCPAVSIPENSDKLVTEASTADRVTLWSRDALLSDTSKSWGQTTPNGGDCDVSQKCLGNAEEYSRPSMNLHPDEEEAAFLRSLGWEENAGEDEGLTEEEISAFYMEYMKLRPSSKLTHEIQPNISPALDSQQSSCSCASSELVVSAGSES</sequence>
<evidence type="ECO:0000256" key="2">
    <source>
        <dbReference type="SAM" id="SignalP"/>
    </source>
</evidence>
<feature type="region of interest" description="Disordered" evidence="1">
    <location>
        <begin position="329"/>
        <end position="371"/>
    </location>
</feature>
<feature type="signal peptide" evidence="2">
    <location>
        <begin position="1"/>
        <end position="21"/>
    </location>
</feature>
<comment type="caution">
    <text evidence="3">The sequence shown here is derived from an EMBL/GenBank/DDBJ whole genome shotgun (WGS) entry which is preliminary data.</text>
</comment>
<accession>A0A8T1QEG7</accession>
<protein>
    <submittedName>
        <fullName evidence="3">Uncharacterized protein</fullName>
    </submittedName>
</protein>
<dbReference type="PANTHER" id="PTHR34112:SF13">
    <property type="entry name" value="OS04G0448200 PROTEIN"/>
    <property type="match status" value="1"/>
</dbReference>
<evidence type="ECO:0000313" key="3">
    <source>
        <dbReference type="EMBL" id="KAG6652966.1"/>
    </source>
</evidence>
<dbReference type="PANTHER" id="PTHR34112">
    <property type="entry name" value="C-JUN-AMINO-TERMINAL KINASE-INTERACTING PROTEIN"/>
    <property type="match status" value="1"/>
</dbReference>